<name>A0A1Q3DCB8_CEPFO</name>
<evidence type="ECO:0000256" key="1">
    <source>
        <dbReference type="ARBA" id="ARBA00004191"/>
    </source>
</evidence>
<protein>
    <recommendedName>
        <fullName evidence="5">Glyco_hydro_28 domain-containing protein</fullName>
    </recommendedName>
</protein>
<gene>
    <name evidence="3" type="ORF">CFOL_v3_33536</name>
</gene>
<dbReference type="InParanoid" id="A0A1Q3DCB8"/>
<dbReference type="EMBL" id="BDDD01005994">
    <property type="protein sequence ID" value="GAV90127.1"/>
    <property type="molecule type" value="Genomic_DNA"/>
</dbReference>
<dbReference type="AlphaFoldDB" id="A0A1Q3DCB8"/>
<proteinExistence type="predicted"/>
<feature type="non-terminal residue" evidence="3">
    <location>
        <position position="170"/>
    </location>
</feature>
<feature type="non-terminal residue" evidence="3">
    <location>
        <position position="1"/>
    </location>
</feature>
<dbReference type="PANTHER" id="PTHR31339">
    <property type="entry name" value="PECTIN LYASE-RELATED"/>
    <property type="match status" value="1"/>
</dbReference>
<dbReference type="Gene3D" id="2.160.20.10">
    <property type="entry name" value="Single-stranded right-handed beta-helix, Pectin lyase-like"/>
    <property type="match status" value="1"/>
</dbReference>
<dbReference type="InterPro" id="IPR051801">
    <property type="entry name" value="GH28_Enzymes"/>
</dbReference>
<evidence type="ECO:0008006" key="5">
    <source>
        <dbReference type="Google" id="ProtNLM"/>
    </source>
</evidence>
<sequence length="170" mass="18525">IGDGNTSNTDAFKAAINHLSQFTSHGGSLLYVPVGIWLTGSFNLTSHFTLYLDKDVVLLASQVSNYLEKECAKSNDEMGVLDHPDNNYDPNALPVIKNINYCDMITKNVTMAVRLEEIVGDPFTKICISNVTIGLSKKPHKLQWNCTDVAGISSDVTPPCALLPDQGPEK</sequence>
<accession>A0A1Q3DCB8</accession>
<evidence type="ECO:0000256" key="2">
    <source>
        <dbReference type="ARBA" id="ARBA00022512"/>
    </source>
</evidence>
<keyword evidence="2" id="KW-0134">Cell wall</keyword>
<comment type="subcellular location">
    <subcellularLocation>
        <location evidence="1">Secreted</location>
        <location evidence="1">Cell wall</location>
    </subcellularLocation>
</comment>
<organism evidence="3 4">
    <name type="scientific">Cephalotus follicularis</name>
    <name type="common">Albany pitcher plant</name>
    <dbReference type="NCBI Taxonomy" id="3775"/>
    <lineage>
        <taxon>Eukaryota</taxon>
        <taxon>Viridiplantae</taxon>
        <taxon>Streptophyta</taxon>
        <taxon>Embryophyta</taxon>
        <taxon>Tracheophyta</taxon>
        <taxon>Spermatophyta</taxon>
        <taxon>Magnoliopsida</taxon>
        <taxon>eudicotyledons</taxon>
        <taxon>Gunneridae</taxon>
        <taxon>Pentapetalae</taxon>
        <taxon>rosids</taxon>
        <taxon>fabids</taxon>
        <taxon>Oxalidales</taxon>
        <taxon>Cephalotaceae</taxon>
        <taxon>Cephalotus</taxon>
    </lineage>
</organism>
<dbReference type="InterPro" id="IPR011050">
    <property type="entry name" value="Pectin_lyase_fold/virulence"/>
</dbReference>
<keyword evidence="2" id="KW-0964">Secreted</keyword>
<dbReference type="OrthoDB" id="187139at2759"/>
<dbReference type="Proteomes" id="UP000187406">
    <property type="component" value="Unassembled WGS sequence"/>
</dbReference>
<reference evidence="4" key="1">
    <citation type="submission" date="2016-04" db="EMBL/GenBank/DDBJ databases">
        <title>Cephalotus genome sequencing.</title>
        <authorList>
            <person name="Fukushima K."/>
            <person name="Hasebe M."/>
            <person name="Fang X."/>
        </authorList>
    </citation>
    <scope>NUCLEOTIDE SEQUENCE [LARGE SCALE GENOMIC DNA]</scope>
    <source>
        <strain evidence="4">cv. St1</strain>
    </source>
</reference>
<keyword evidence="4" id="KW-1185">Reference proteome</keyword>
<dbReference type="InterPro" id="IPR012334">
    <property type="entry name" value="Pectin_lyas_fold"/>
</dbReference>
<dbReference type="STRING" id="3775.A0A1Q3DCB8"/>
<dbReference type="PANTHER" id="PTHR31339:SF71">
    <property type="entry name" value="PECTIN LYASE-LIKE SUPERFAMILY PROTEIN"/>
    <property type="match status" value="1"/>
</dbReference>
<evidence type="ECO:0000313" key="4">
    <source>
        <dbReference type="Proteomes" id="UP000187406"/>
    </source>
</evidence>
<comment type="caution">
    <text evidence="3">The sequence shown here is derived from an EMBL/GenBank/DDBJ whole genome shotgun (WGS) entry which is preliminary data.</text>
</comment>
<evidence type="ECO:0000313" key="3">
    <source>
        <dbReference type="EMBL" id="GAV90127.1"/>
    </source>
</evidence>
<dbReference type="SUPFAM" id="SSF51126">
    <property type="entry name" value="Pectin lyase-like"/>
    <property type="match status" value="2"/>
</dbReference>